<protein>
    <submittedName>
        <fullName evidence="1">Uncharacterized protein</fullName>
    </submittedName>
</protein>
<evidence type="ECO:0000313" key="2">
    <source>
        <dbReference type="Proteomes" id="UP000639403"/>
    </source>
</evidence>
<evidence type="ECO:0000313" key="1">
    <source>
        <dbReference type="EMBL" id="KAF9809784.1"/>
    </source>
</evidence>
<sequence>MFGGMGLRLCTCPGMGTPGVGITECFSKEFCLPKGRKNSSASSTDQPQWSLSTIIVGIHLRGILRAFVRIQSGHLNRMCCRVFKSPPHRY</sequence>
<dbReference type="EMBL" id="JADOXO010000196">
    <property type="protein sequence ID" value="KAF9809784.1"/>
    <property type="molecule type" value="Genomic_DNA"/>
</dbReference>
<gene>
    <name evidence="1" type="ORF">IEO21_07259</name>
</gene>
<accession>A0A8H7NYG1</accession>
<name>A0A8H7NYG1_9APHY</name>
<dbReference type="AlphaFoldDB" id="A0A8H7NYG1"/>
<reference evidence="1" key="2">
    <citation type="journal article" name="Front. Microbiol.">
        <title>Degradative Capacity of Two Strains of Rhodonia placenta: From Phenotype to Genotype.</title>
        <authorList>
            <person name="Kolle M."/>
            <person name="Horta M.A.C."/>
            <person name="Nowrousian M."/>
            <person name="Ohm R.A."/>
            <person name="Benz J.P."/>
            <person name="Pilgard A."/>
        </authorList>
    </citation>
    <scope>NUCLEOTIDE SEQUENCE</scope>
    <source>
        <strain evidence="1">FPRL280</strain>
    </source>
</reference>
<dbReference type="Proteomes" id="UP000639403">
    <property type="component" value="Unassembled WGS sequence"/>
</dbReference>
<organism evidence="1 2">
    <name type="scientific">Rhodonia placenta</name>
    <dbReference type="NCBI Taxonomy" id="104341"/>
    <lineage>
        <taxon>Eukaryota</taxon>
        <taxon>Fungi</taxon>
        <taxon>Dikarya</taxon>
        <taxon>Basidiomycota</taxon>
        <taxon>Agaricomycotina</taxon>
        <taxon>Agaricomycetes</taxon>
        <taxon>Polyporales</taxon>
        <taxon>Adustoporiaceae</taxon>
        <taxon>Rhodonia</taxon>
    </lineage>
</organism>
<reference evidence="1" key="1">
    <citation type="submission" date="2020-11" db="EMBL/GenBank/DDBJ databases">
        <authorList>
            <person name="Koelle M."/>
            <person name="Horta M.A.C."/>
            <person name="Nowrousian M."/>
            <person name="Ohm R.A."/>
            <person name="Benz P."/>
            <person name="Pilgard A."/>
        </authorList>
    </citation>
    <scope>NUCLEOTIDE SEQUENCE</scope>
    <source>
        <strain evidence="1">FPRL280</strain>
    </source>
</reference>
<proteinExistence type="predicted"/>
<comment type="caution">
    <text evidence="1">The sequence shown here is derived from an EMBL/GenBank/DDBJ whole genome shotgun (WGS) entry which is preliminary data.</text>
</comment>